<feature type="transmembrane region" description="Helical" evidence="1">
    <location>
        <begin position="18"/>
        <end position="41"/>
    </location>
</feature>
<reference evidence="2" key="1">
    <citation type="submission" date="2022-01" db="EMBL/GenBank/DDBJ databases">
        <title>Genome Sequence Resource for Two Populations of Ditylenchus destructor, the Migratory Endoparasitic Phytonematode.</title>
        <authorList>
            <person name="Zhang H."/>
            <person name="Lin R."/>
            <person name="Xie B."/>
        </authorList>
    </citation>
    <scope>NUCLEOTIDE SEQUENCE</scope>
    <source>
        <strain evidence="2">BazhouSP</strain>
    </source>
</reference>
<feature type="transmembrane region" description="Helical" evidence="1">
    <location>
        <begin position="89"/>
        <end position="112"/>
    </location>
</feature>
<dbReference type="AlphaFoldDB" id="A0AAD4MY48"/>
<gene>
    <name evidence="2" type="ORF">DdX_11826</name>
</gene>
<keyword evidence="1" id="KW-0812">Transmembrane</keyword>
<dbReference type="Proteomes" id="UP001201812">
    <property type="component" value="Unassembled WGS sequence"/>
</dbReference>
<organism evidence="2 3">
    <name type="scientific">Ditylenchus destructor</name>
    <dbReference type="NCBI Taxonomy" id="166010"/>
    <lineage>
        <taxon>Eukaryota</taxon>
        <taxon>Metazoa</taxon>
        <taxon>Ecdysozoa</taxon>
        <taxon>Nematoda</taxon>
        <taxon>Chromadorea</taxon>
        <taxon>Rhabditida</taxon>
        <taxon>Tylenchina</taxon>
        <taxon>Tylenchomorpha</taxon>
        <taxon>Sphaerularioidea</taxon>
        <taxon>Anguinidae</taxon>
        <taxon>Anguininae</taxon>
        <taxon>Ditylenchus</taxon>
    </lineage>
</organism>
<feature type="transmembrane region" description="Helical" evidence="1">
    <location>
        <begin position="133"/>
        <end position="155"/>
    </location>
</feature>
<accession>A0AAD4MY48</accession>
<feature type="transmembrane region" description="Helical" evidence="1">
    <location>
        <begin position="184"/>
        <end position="204"/>
    </location>
</feature>
<evidence type="ECO:0000313" key="3">
    <source>
        <dbReference type="Proteomes" id="UP001201812"/>
    </source>
</evidence>
<feature type="transmembrane region" description="Helical" evidence="1">
    <location>
        <begin position="53"/>
        <end position="77"/>
    </location>
</feature>
<keyword evidence="1" id="KW-1133">Transmembrane helix</keyword>
<comment type="caution">
    <text evidence="2">The sequence shown here is derived from an EMBL/GenBank/DDBJ whole genome shotgun (WGS) entry which is preliminary data.</text>
</comment>
<proteinExistence type="predicted"/>
<evidence type="ECO:0000256" key="1">
    <source>
        <dbReference type="SAM" id="Phobius"/>
    </source>
</evidence>
<keyword evidence="1" id="KW-0472">Membrane</keyword>
<protein>
    <submittedName>
        <fullName evidence="2">Uncharacterized protein</fullName>
    </submittedName>
</protein>
<evidence type="ECO:0000313" key="2">
    <source>
        <dbReference type="EMBL" id="KAI1708443.1"/>
    </source>
</evidence>
<dbReference type="EMBL" id="JAKKPZ010000035">
    <property type="protein sequence ID" value="KAI1708443.1"/>
    <property type="molecule type" value="Genomic_DNA"/>
</dbReference>
<keyword evidence="3" id="KW-1185">Reference proteome</keyword>
<name>A0AAD4MY48_9BILA</name>
<sequence>MSTANRPYVTYLNFGEGVITVIAQSICICSMGHLLYCAAVAKNRANLPKLSTSIIVFLATQTILHASCLPYHIYMMIFWRGSVNNYDTNVLFCLGISTVMLITVQPVPVFFLTLDRCLVLKMPLRYTGTFQRWIVAASIVTIVSVWIVSLASTLVELPLPVEKLRNCALFSCLLLKSKAYVAQTLKIIFGTTNLLASIYFLYALRTAKADLKNRVVKITLIVEMCLNLFPTYVVQLFNIIVGETWGSYFGNTQVMCCTCEAAFCGLFYSKVFLKQNVLDKAHVPGFFTTSIKQCTISQSREA</sequence>